<name>A0AAV2HW73_LYMST</name>
<evidence type="ECO:0008006" key="3">
    <source>
        <dbReference type="Google" id="ProtNLM"/>
    </source>
</evidence>
<organism evidence="1 2">
    <name type="scientific">Lymnaea stagnalis</name>
    <name type="common">Great pond snail</name>
    <name type="synonym">Helix stagnalis</name>
    <dbReference type="NCBI Taxonomy" id="6523"/>
    <lineage>
        <taxon>Eukaryota</taxon>
        <taxon>Metazoa</taxon>
        <taxon>Spiralia</taxon>
        <taxon>Lophotrochozoa</taxon>
        <taxon>Mollusca</taxon>
        <taxon>Gastropoda</taxon>
        <taxon>Heterobranchia</taxon>
        <taxon>Euthyneura</taxon>
        <taxon>Panpulmonata</taxon>
        <taxon>Hygrophila</taxon>
        <taxon>Lymnaeoidea</taxon>
        <taxon>Lymnaeidae</taxon>
        <taxon>Lymnaea</taxon>
    </lineage>
</organism>
<dbReference type="EMBL" id="CAXITT010000300">
    <property type="protein sequence ID" value="CAL1538460.1"/>
    <property type="molecule type" value="Genomic_DNA"/>
</dbReference>
<accession>A0AAV2HW73</accession>
<dbReference type="Proteomes" id="UP001497497">
    <property type="component" value="Unassembled WGS sequence"/>
</dbReference>
<comment type="caution">
    <text evidence="1">The sequence shown here is derived from an EMBL/GenBank/DDBJ whole genome shotgun (WGS) entry which is preliminary data.</text>
</comment>
<sequence length="195" mass="22288">MAEPLSFPLEMTLPDGTQVTVRLMSDTEKIWLYSNLNTSIDTGFGAIDFRLVDQFRTSLELTGKREAEFLHYMAPAPKYVLERKSDASAMAYILLGKTRFYRGLKQTDPVIVTQFKSLEFDAFCFDLVQSLAKRHGFVGMYVDVFTSNAKLLELIESCEGFQQVAEMPGRTYDGREVTSKVFYKHLADENFRVTQ</sequence>
<reference evidence="1 2" key="1">
    <citation type="submission" date="2024-04" db="EMBL/GenBank/DDBJ databases">
        <authorList>
            <consortium name="Genoscope - CEA"/>
            <person name="William W."/>
        </authorList>
    </citation>
    <scope>NUCLEOTIDE SEQUENCE [LARGE SCALE GENOMIC DNA]</scope>
</reference>
<keyword evidence="2" id="KW-1185">Reference proteome</keyword>
<dbReference type="AlphaFoldDB" id="A0AAV2HW73"/>
<protein>
    <recommendedName>
        <fullName evidence="3">GNAT family N-acetyltransferase</fullName>
    </recommendedName>
</protein>
<proteinExistence type="predicted"/>
<evidence type="ECO:0000313" key="2">
    <source>
        <dbReference type="Proteomes" id="UP001497497"/>
    </source>
</evidence>
<evidence type="ECO:0000313" key="1">
    <source>
        <dbReference type="EMBL" id="CAL1538460.1"/>
    </source>
</evidence>
<gene>
    <name evidence="1" type="ORF">GSLYS_00012281001</name>
</gene>